<accession>A0ABN1ZK30</accession>
<protein>
    <submittedName>
        <fullName evidence="2">Uncharacterized protein</fullName>
    </submittedName>
</protein>
<evidence type="ECO:0000256" key="1">
    <source>
        <dbReference type="SAM" id="MobiDB-lite"/>
    </source>
</evidence>
<keyword evidence="3" id="KW-1185">Reference proteome</keyword>
<feature type="compositionally biased region" description="Basic and acidic residues" evidence="1">
    <location>
        <begin position="253"/>
        <end position="263"/>
    </location>
</feature>
<name>A0ABN1ZK30_9ACTN</name>
<dbReference type="EMBL" id="BAAAOQ010000046">
    <property type="protein sequence ID" value="GAA1500294.1"/>
    <property type="molecule type" value="Genomic_DNA"/>
</dbReference>
<gene>
    <name evidence="2" type="ORF">GCM10009787_77800</name>
</gene>
<comment type="caution">
    <text evidence="2">The sequence shown here is derived from an EMBL/GenBank/DDBJ whole genome shotgun (WGS) entry which is preliminary data.</text>
</comment>
<proteinExistence type="predicted"/>
<feature type="region of interest" description="Disordered" evidence="1">
    <location>
        <begin position="246"/>
        <end position="279"/>
    </location>
</feature>
<organism evidence="2 3">
    <name type="scientific">Streptomyces bangladeshensis</name>
    <dbReference type="NCBI Taxonomy" id="295352"/>
    <lineage>
        <taxon>Bacteria</taxon>
        <taxon>Bacillati</taxon>
        <taxon>Actinomycetota</taxon>
        <taxon>Actinomycetes</taxon>
        <taxon>Kitasatosporales</taxon>
        <taxon>Streptomycetaceae</taxon>
        <taxon>Streptomyces</taxon>
    </lineage>
</organism>
<feature type="compositionally biased region" description="Pro residues" evidence="1">
    <location>
        <begin position="268"/>
        <end position="279"/>
    </location>
</feature>
<evidence type="ECO:0000313" key="3">
    <source>
        <dbReference type="Proteomes" id="UP001501391"/>
    </source>
</evidence>
<evidence type="ECO:0000313" key="2">
    <source>
        <dbReference type="EMBL" id="GAA1500294.1"/>
    </source>
</evidence>
<dbReference type="Proteomes" id="UP001501391">
    <property type="component" value="Unassembled WGS sequence"/>
</dbReference>
<sequence length="279" mass="30375">MLQTVIAEVTGGGQAPAARRLLWDVQNEPGLLMGQAPHSSPRTVLLVDRLHRVGAEGVSAPKCPHCDRADRLTHSIKRMRVCGTCYNRAKAEPCKWCGRHRPAAGREEDGAPICIKCRREKPAYQEECGVCGRLGAVAARTADGPLCGVCLKPPVAQCGSCGKLRGCMFAKKDSPRCRACSIKQEPCTDCGRPSRVTARAARGPICENCWEKAPEAQEPCQQCRTVERRFHFGLCRRCAGERQLRTLLTPPDGQRRPELDQGREGPAGPHPPPDLALSA</sequence>
<reference evidence="2 3" key="1">
    <citation type="journal article" date="2019" name="Int. J. Syst. Evol. Microbiol.">
        <title>The Global Catalogue of Microorganisms (GCM) 10K type strain sequencing project: providing services to taxonomists for standard genome sequencing and annotation.</title>
        <authorList>
            <consortium name="The Broad Institute Genomics Platform"/>
            <consortium name="The Broad Institute Genome Sequencing Center for Infectious Disease"/>
            <person name="Wu L."/>
            <person name="Ma J."/>
        </authorList>
    </citation>
    <scope>NUCLEOTIDE SEQUENCE [LARGE SCALE GENOMIC DNA]</scope>
    <source>
        <strain evidence="2 3">JCM 14924</strain>
    </source>
</reference>